<dbReference type="Pfam" id="PF20315">
    <property type="entry name" value="DUF6611"/>
    <property type="match status" value="1"/>
</dbReference>
<dbReference type="InterPro" id="IPR046719">
    <property type="entry name" value="DUF6611"/>
</dbReference>
<evidence type="ECO:0000313" key="3">
    <source>
        <dbReference type="Proteomes" id="UP000186456"/>
    </source>
</evidence>
<keyword evidence="1" id="KW-0812">Transmembrane</keyword>
<dbReference type="EMBL" id="FNJN01000002">
    <property type="protein sequence ID" value="SDO80303.1"/>
    <property type="molecule type" value="Genomic_DNA"/>
</dbReference>
<evidence type="ECO:0000313" key="2">
    <source>
        <dbReference type="EMBL" id="SDO80303.1"/>
    </source>
</evidence>
<reference evidence="2 3" key="1">
    <citation type="submission" date="2016-10" db="EMBL/GenBank/DDBJ databases">
        <authorList>
            <person name="de Groot N.N."/>
        </authorList>
    </citation>
    <scope>NUCLEOTIDE SEQUENCE [LARGE SCALE GENOMIC DNA]</scope>
    <source>
        <strain evidence="2 3">StLB037</strain>
    </source>
</reference>
<name>A0A1H0MIM9_MICTS</name>
<keyword evidence="1" id="KW-0472">Membrane</keyword>
<feature type="transmembrane region" description="Helical" evidence="1">
    <location>
        <begin position="63"/>
        <end position="86"/>
    </location>
</feature>
<protein>
    <submittedName>
        <fullName evidence="2">Uncharacterized protein</fullName>
    </submittedName>
</protein>
<evidence type="ECO:0000256" key="1">
    <source>
        <dbReference type="SAM" id="Phobius"/>
    </source>
</evidence>
<keyword evidence="1" id="KW-1133">Transmembrane helix</keyword>
<accession>A0A1H0MIM9</accession>
<organism evidence="2 3">
    <name type="scientific">Microbacterium testaceum (strain StLB037)</name>
    <dbReference type="NCBI Taxonomy" id="979556"/>
    <lineage>
        <taxon>Bacteria</taxon>
        <taxon>Bacillati</taxon>
        <taxon>Actinomycetota</taxon>
        <taxon>Actinomycetes</taxon>
        <taxon>Micrococcales</taxon>
        <taxon>Microbacteriaceae</taxon>
        <taxon>Microbacterium</taxon>
    </lineage>
</organism>
<proteinExistence type="predicted"/>
<gene>
    <name evidence="2" type="ORF">SAMN04487788_0987</name>
</gene>
<dbReference type="Proteomes" id="UP000186456">
    <property type="component" value="Unassembled WGS sequence"/>
</dbReference>
<sequence length="197" mass="21444">MGIVRILAGRIRRAHHRSVRSNTGSPSHVSGTWGSYERRLSGHGLVVEHLRVLPPNGTPEERLAWNAAVIWPTIGFFCGIAAAVVAHHAASVSGSVAFGAAVWLGPWAWLVWRSRPFARRVRESWQISGAGAWMTDASPLRDHAERLDEAGRWTAVTGSRAHLMLTWGDVYTALSPAPRRIPATLVEHMTAGRPAGS</sequence>
<feature type="transmembrane region" description="Helical" evidence="1">
    <location>
        <begin position="92"/>
        <end position="112"/>
    </location>
</feature>
<dbReference type="AlphaFoldDB" id="A0A1H0MIM9"/>